<keyword evidence="2" id="KW-1133">Transmembrane helix</keyword>
<feature type="transmembrane region" description="Helical" evidence="2">
    <location>
        <begin position="72"/>
        <end position="91"/>
    </location>
</feature>
<organism evidence="4 5">
    <name type="scientific">Candidatus Azambacteria bacterium GW2011_GWA1_44_9</name>
    <dbReference type="NCBI Taxonomy" id="1618610"/>
    <lineage>
        <taxon>Bacteria</taxon>
        <taxon>Candidatus Azamiibacteriota</taxon>
    </lineage>
</organism>
<reference evidence="4 5" key="1">
    <citation type="journal article" date="2015" name="Nature">
        <title>rRNA introns, odd ribosomes, and small enigmatic genomes across a large radiation of phyla.</title>
        <authorList>
            <person name="Brown C.T."/>
            <person name="Hug L.A."/>
            <person name="Thomas B.C."/>
            <person name="Sharon I."/>
            <person name="Castelle C.J."/>
            <person name="Singh A."/>
            <person name="Wilkins M.J."/>
            <person name="Williams K.H."/>
            <person name="Banfield J.F."/>
        </authorList>
    </citation>
    <scope>NUCLEOTIDE SEQUENCE [LARGE SCALE GENOMIC DNA]</scope>
</reference>
<comment type="caution">
    <text evidence="4">The sequence shown here is derived from an EMBL/GenBank/DDBJ whole genome shotgun (WGS) entry which is preliminary data.</text>
</comment>
<keyword evidence="2" id="KW-0472">Membrane</keyword>
<keyword evidence="2" id="KW-0812">Transmembrane</keyword>
<feature type="region of interest" description="Disordered" evidence="1">
    <location>
        <begin position="22"/>
        <end position="43"/>
    </location>
</feature>
<name>A0A0G1KD10_9BACT</name>
<evidence type="ECO:0000256" key="1">
    <source>
        <dbReference type="SAM" id="MobiDB-lite"/>
    </source>
</evidence>
<evidence type="ECO:0000313" key="5">
    <source>
        <dbReference type="Proteomes" id="UP000034595"/>
    </source>
</evidence>
<feature type="domain" description="DUF11" evidence="3">
    <location>
        <begin position="227"/>
        <end position="313"/>
    </location>
</feature>
<dbReference type="Proteomes" id="UP000034595">
    <property type="component" value="Unassembled WGS sequence"/>
</dbReference>
<proteinExistence type="predicted"/>
<protein>
    <recommendedName>
        <fullName evidence="3">DUF11 domain-containing protein</fullName>
    </recommendedName>
</protein>
<dbReference type="InterPro" id="IPR001434">
    <property type="entry name" value="OmcB-like_DUF11"/>
</dbReference>
<dbReference type="EMBL" id="LCJQ01000009">
    <property type="protein sequence ID" value="KKT81485.1"/>
    <property type="molecule type" value="Genomic_DNA"/>
</dbReference>
<evidence type="ECO:0000313" key="4">
    <source>
        <dbReference type="EMBL" id="KKT81485.1"/>
    </source>
</evidence>
<dbReference type="Pfam" id="PF01345">
    <property type="entry name" value="DUF11"/>
    <property type="match status" value="1"/>
</dbReference>
<accession>A0A0G1KD10</accession>
<evidence type="ECO:0000256" key="2">
    <source>
        <dbReference type="SAM" id="Phobius"/>
    </source>
</evidence>
<dbReference type="AlphaFoldDB" id="A0A0G1KD10"/>
<evidence type="ECO:0000259" key="3">
    <source>
        <dbReference type="Pfam" id="PF01345"/>
    </source>
</evidence>
<dbReference type="Gene3D" id="2.60.40.1170">
    <property type="entry name" value="Mu homology domain, subdomain B"/>
    <property type="match status" value="1"/>
</dbReference>
<gene>
    <name evidence="4" type="ORF">UW78_C0009G0006</name>
</gene>
<sequence>MSDTKSKIEELEKELYAKDFTPQKVNETLSPRPAAPTSPSWNDRAEEGAKFAMDIIEKKVRGERRQKIMKKFLLISVLFFVVTALVAWFVWSGGRNIISGDNINIEISSPVAVAGGEQFETSFTVTNDNKVALNDVTLYVEYPTGFSDPLLGTPLPRYTKKLGVVPAGDSVTEKKNMLVYGEENTQKEISVVLEYRIAGSNATLKKKSSYTIKISSSPLNVALTMVKEVSAGQEIEMQINIESNSQNTTDGVMVQATYPNNFVFKSADPAPSYGNNVWALGTMEEQGKRSIKVKGIIDGDEGEEKITKISIGTQNPKDDRQIGVVYNTVTETTIITESLFSIDVSLDGDRAPEHAVPFEKGVRADITWKSNSPTKITDAVIEVKLKGETLNRYSVYASSGGFYRSLDDTIVWEKTTTPELAVLDPGEQGTIGFSFSPRVAGVGAGNMLKNPQITLEVTARARRASIDAGSSEIITFATRKIKIETDISLLARGLYSTGPIKNFGPLPPRVEQETSYTIVWTVRNGSNNISNVAVKTTLPIYASWLANVSPVGEDVKYDEGSATITWNAGRIPAGGTRETAFQVSITPSLSQRNQLPVIVGESFLTAMDDFTKTQVGDRKSTITTNITADPQYRGNQGVVIE</sequence>